<dbReference type="Proteomes" id="UP000460221">
    <property type="component" value="Unassembled WGS sequence"/>
</dbReference>
<dbReference type="GO" id="GO:0006168">
    <property type="term" value="P:adenine salvage"/>
    <property type="evidence" value="ECO:0007669"/>
    <property type="project" value="InterPro"/>
</dbReference>
<keyword evidence="9 11" id="KW-0808">Transferase</keyword>
<dbReference type="CDD" id="cd06223">
    <property type="entry name" value="PRTases_typeI"/>
    <property type="match status" value="1"/>
</dbReference>
<reference evidence="13 14" key="1">
    <citation type="submission" date="2019-11" db="EMBL/GenBank/DDBJ databases">
        <authorList>
            <person name="Jiang L.-Q."/>
        </authorList>
    </citation>
    <scope>NUCLEOTIDE SEQUENCE [LARGE SCALE GENOMIC DNA]</scope>
    <source>
        <strain evidence="13 14">YIM 132087</strain>
    </source>
</reference>
<evidence type="ECO:0000256" key="5">
    <source>
        <dbReference type="ARBA" id="ARBA00008391"/>
    </source>
</evidence>
<dbReference type="HAMAP" id="MF_00004">
    <property type="entry name" value="Aden_phosphoribosyltr"/>
    <property type="match status" value="1"/>
</dbReference>
<dbReference type="InterPro" id="IPR000836">
    <property type="entry name" value="PRTase_dom"/>
</dbReference>
<dbReference type="InterPro" id="IPR050054">
    <property type="entry name" value="UPRTase/APRTase"/>
</dbReference>
<feature type="domain" description="Phosphoribosyltransferase" evidence="12">
    <location>
        <begin position="52"/>
        <end position="164"/>
    </location>
</feature>
<dbReference type="NCBIfam" id="NF002634">
    <property type="entry name" value="PRK02304.1-3"/>
    <property type="match status" value="1"/>
</dbReference>
<dbReference type="InterPro" id="IPR029057">
    <property type="entry name" value="PRTase-like"/>
</dbReference>
<sequence length="186" mass="19062">MAADATGAGPDGPAPTAAELVDRLTRVQQDFPIPGILFRDLTPVLADPLALRTVASALIAQHGPIDLIAGLESRGFLLGAAAAVLAGTGVLAIRKPGKLPGDILAEDYTLEYGTARLELHPADVPTGSRVLVVDDLLATGGTAAAACRLLERAGAVVAGVAVVIELVDLDGRQALEGRPFSTVRQY</sequence>
<comment type="subcellular location">
    <subcellularLocation>
        <location evidence="3 11">Cytoplasm</location>
    </subcellularLocation>
</comment>
<dbReference type="InterPro" id="IPR005764">
    <property type="entry name" value="Ade_phspho_trans"/>
</dbReference>
<dbReference type="EMBL" id="WLYK01000009">
    <property type="protein sequence ID" value="MTD16362.1"/>
    <property type="molecule type" value="Genomic_DNA"/>
</dbReference>
<dbReference type="GO" id="GO:0003999">
    <property type="term" value="F:adenine phosphoribosyltransferase activity"/>
    <property type="evidence" value="ECO:0007669"/>
    <property type="project" value="UniProtKB-UniRule"/>
</dbReference>
<comment type="caution">
    <text evidence="13">The sequence shown here is derived from an EMBL/GenBank/DDBJ whole genome shotgun (WGS) entry which is preliminary data.</text>
</comment>
<keyword evidence="8 11" id="KW-0328">Glycosyltransferase</keyword>
<gene>
    <name evidence="11" type="primary">apt</name>
    <name evidence="13" type="ORF">GIS00_20685</name>
</gene>
<dbReference type="UniPathway" id="UPA00588">
    <property type="reaction ID" value="UER00646"/>
</dbReference>
<comment type="catalytic activity">
    <reaction evidence="1 11">
        <text>AMP + diphosphate = 5-phospho-alpha-D-ribose 1-diphosphate + adenine</text>
        <dbReference type="Rhea" id="RHEA:16609"/>
        <dbReference type="ChEBI" id="CHEBI:16708"/>
        <dbReference type="ChEBI" id="CHEBI:33019"/>
        <dbReference type="ChEBI" id="CHEBI:58017"/>
        <dbReference type="ChEBI" id="CHEBI:456215"/>
        <dbReference type="EC" id="2.4.2.7"/>
    </reaction>
</comment>
<evidence type="ECO:0000256" key="7">
    <source>
        <dbReference type="ARBA" id="ARBA00022490"/>
    </source>
</evidence>
<comment type="pathway">
    <text evidence="4 11">Purine metabolism; AMP biosynthesis via salvage pathway; AMP from adenine: step 1/1.</text>
</comment>
<evidence type="ECO:0000256" key="3">
    <source>
        <dbReference type="ARBA" id="ARBA00004496"/>
    </source>
</evidence>
<dbReference type="Pfam" id="PF00156">
    <property type="entry name" value="Pribosyltran"/>
    <property type="match status" value="1"/>
</dbReference>
<dbReference type="RefSeq" id="WP_322098218.1">
    <property type="nucleotide sequence ID" value="NZ_WLYK01000009.1"/>
</dbReference>
<comment type="similarity">
    <text evidence="5 11">Belongs to the purine/pyrimidine phosphoribosyltransferase family.</text>
</comment>
<evidence type="ECO:0000256" key="2">
    <source>
        <dbReference type="ARBA" id="ARBA00003968"/>
    </source>
</evidence>
<evidence type="ECO:0000256" key="1">
    <source>
        <dbReference type="ARBA" id="ARBA00000868"/>
    </source>
</evidence>
<keyword evidence="7 11" id="KW-0963">Cytoplasm</keyword>
<dbReference type="AlphaFoldDB" id="A0A7K1FQD3"/>
<proteinExistence type="inferred from homology"/>
<dbReference type="PANTHER" id="PTHR32315">
    <property type="entry name" value="ADENINE PHOSPHORIBOSYLTRANSFERASE"/>
    <property type="match status" value="1"/>
</dbReference>
<evidence type="ECO:0000256" key="11">
    <source>
        <dbReference type="HAMAP-Rule" id="MF_00004"/>
    </source>
</evidence>
<comment type="subunit">
    <text evidence="11">Homodimer.</text>
</comment>
<organism evidence="13 14">
    <name type="scientific">Nakamurella alba</name>
    <dbReference type="NCBI Taxonomy" id="2665158"/>
    <lineage>
        <taxon>Bacteria</taxon>
        <taxon>Bacillati</taxon>
        <taxon>Actinomycetota</taxon>
        <taxon>Actinomycetes</taxon>
        <taxon>Nakamurellales</taxon>
        <taxon>Nakamurellaceae</taxon>
        <taxon>Nakamurella</taxon>
    </lineage>
</organism>
<comment type="function">
    <text evidence="2 11">Catalyzes a salvage reaction resulting in the formation of AMP, that is energically less costly than de novo synthesis.</text>
</comment>
<dbReference type="GO" id="GO:0006166">
    <property type="term" value="P:purine ribonucleoside salvage"/>
    <property type="evidence" value="ECO:0007669"/>
    <property type="project" value="UniProtKB-KW"/>
</dbReference>
<dbReference type="GO" id="GO:0016208">
    <property type="term" value="F:AMP binding"/>
    <property type="evidence" value="ECO:0007669"/>
    <property type="project" value="TreeGrafter"/>
</dbReference>
<evidence type="ECO:0000256" key="9">
    <source>
        <dbReference type="ARBA" id="ARBA00022679"/>
    </source>
</evidence>
<evidence type="ECO:0000256" key="6">
    <source>
        <dbReference type="ARBA" id="ARBA00011893"/>
    </source>
</evidence>
<evidence type="ECO:0000313" key="13">
    <source>
        <dbReference type="EMBL" id="MTD16362.1"/>
    </source>
</evidence>
<dbReference type="GO" id="GO:0044209">
    <property type="term" value="P:AMP salvage"/>
    <property type="evidence" value="ECO:0007669"/>
    <property type="project" value="UniProtKB-UniRule"/>
</dbReference>
<dbReference type="GO" id="GO:0005737">
    <property type="term" value="C:cytoplasm"/>
    <property type="evidence" value="ECO:0007669"/>
    <property type="project" value="UniProtKB-SubCell"/>
</dbReference>
<evidence type="ECO:0000259" key="12">
    <source>
        <dbReference type="Pfam" id="PF00156"/>
    </source>
</evidence>
<protein>
    <recommendedName>
        <fullName evidence="6 11">Adenine phosphoribosyltransferase</fullName>
        <shortName evidence="11">APRT</shortName>
        <ecNumber evidence="6 11">2.4.2.7</ecNumber>
    </recommendedName>
</protein>
<dbReference type="EC" id="2.4.2.7" evidence="6 11"/>
<accession>A0A7K1FQD3</accession>
<name>A0A7K1FQD3_9ACTN</name>
<keyword evidence="10 11" id="KW-0660">Purine salvage</keyword>
<keyword evidence="14" id="KW-1185">Reference proteome</keyword>
<evidence type="ECO:0000313" key="14">
    <source>
        <dbReference type="Proteomes" id="UP000460221"/>
    </source>
</evidence>
<dbReference type="PANTHER" id="PTHR32315:SF3">
    <property type="entry name" value="ADENINE PHOSPHORIBOSYLTRANSFERASE"/>
    <property type="match status" value="1"/>
</dbReference>
<dbReference type="GO" id="GO:0002055">
    <property type="term" value="F:adenine binding"/>
    <property type="evidence" value="ECO:0007669"/>
    <property type="project" value="TreeGrafter"/>
</dbReference>
<dbReference type="SUPFAM" id="SSF53271">
    <property type="entry name" value="PRTase-like"/>
    <property type="match status" value="1"/>
</dbReference>
<dbReference type="NCBIfam" id="NF002636">
    <property type="entry name" value="PRK02304.1-5"/>
    <property type="match status" value="1"/>
</dbReference>
<evidence type="ECO:0000256" key="4">
    <source>
        <dbReference type="ARBA" id="ARBA00004659"/>
    </source>
</evidence>
<evidence type="ECO:0000256" key="10">
    <source>
        <dbReference type="ARBA" id="ARBA00022726"/>
    </source>
</evidence>
<dbReference type="Gene3D" id="3.40.50.2020">
    <property type="match status" value="1"/>
</dbReference>
<evidence type="ECO:0000256" key="8">
    <source>
        <dbReference type="ARBA" id="ARBA00022676"/>
    </source>
</evidence>
<dbReference type="FunFam" id="3.40.50.2020:FF:000021">
    <property type="entry name" value="Adenine phosphoribosyltransferase"/>
    <property type="match status" value="1"/>
</dbReference>